<dbReference type="GO" id="GO:0000155">
    <property type="term" value="F:phosphorelay sensor kinase activity"/>
    <property type="evidence" value="ECO:0007669"/>
    <property type="project" value="InterPro"/>
</dbReference>
<keyword evidence="11" id="KW-1185">Reference proteome</keyword>
<dbReference type="Pfam" id="PF00512">
    <property type="entry name" value="HisKA"/>
    <property type="match status" value="1"/>
</dbReference>
<dbReference type="Pfam" id="PF00672">
    <property type="entry name" value="HAMP"/>
    <property type="match status" value="1"/>
</dbReference>
<evidence type="ECO:0000256" key="4">
    <source>
        <dbReference type="ARBA" id="ARBA00022553"/>
    </source>
</evidence>
<feature type="domain" description="Histidine kinase" evidence="8">
    <location>
        <begin position="251"/>
        <end position="467"/>
    </location>
</feature>
<evidence type="ECO:0000256" key="7">
    <source>
        <dbReference type="SAM" id="Phobius"/>
    </source>
</evidence>
<dbReference type="InterPro" id="IPR003594">
    <property type="entry name" value="HATPase_dom"/>
</dbReference>
<evidence type="ECO:0000256" key="2">
    <source>
        <dbReference type="ARBA" id="ARBA00004370"/>
    </source>
</evidence>
<dbReference type="InterPro" id="IPR003661">
    <property type="entry name" value="HisK_dim/P_dom"/>
</dbReference>
<dbReference type="InterPro" id="IPR004358">
    <property type="entry name" value="Sig_transdc_His_kin-like_C"/>
</dbReference>
<evidence type="ECO:0000256" key="1">
    <source>
        <dbReference type="ARBA" id="ARBA00000085"/>
    </source>
</evidence>
<dbReference type="InterPro" id="IPR005467">
    <property type="entry name" value="His_kinase_dom"/>
</dbReference>
<dbReference type="PANTHER" id="PTHR43547">
    <property type="entry name" value="TWO-COMPONENT HISTIDINE KINASE"/>
    <property type="match status" value="1"/>
</dbReference>
<evidence type="ECO:0000313" key="11">
    <source>
        <dbReference type="Proteomes" id="UP000242469"/>
    </source>
</evidence>
<dbReference type="PROSITE" id="PS50109">
    <property type="entry name" value="HIS_KIN"/>
    <property type="match status" value="1"/>
</dbReference>
<dbReference type="InterPro" id="IPR003660">
    <property type="entry name" value="HAMP_dom"/>
</dbReference>
<keyword evidence="7" id="KW-1133">Transmembrane helix</keyword>
<dbReference type="Gene3D" id="1.10.287.130">
    <property type="match status" value="1"/>
</dbReference>
<keyword evidence="4" id="KW-0597">Phosphoprotein</keyword>
<keyword evidence="7" id="KW-0472">Membrane</keyword>
<dbReference type="InterPro" id="IPR036890">
    <property type="entry name" value="HATPase_C_sf"/>
</dbReference>
<evidence type="ECO:0000313" key="10">
    <source>
        <dbReference type="EMBL" id="SEB08607.1"/>
    </source>
</evidence>
<evidence type="ECO:0000256" key="6">
    <source>
        <dbReference type="ARBA" id="ARBA00022777"/>
    </source>
</evidence>
<dbReference type="GO" id="GO:0016020">
    <property type="term" value="C:membrane"/>
    <property type="evidence" value="ECO:0007669"/>
    <property type="project" value="UniProtKB-SubCell"/>
</dbReference>
<reference evidence="11" key="1">
    <citation type="submission" date="2016-10" db="EMBL/GenBank/DDBJ databases">
        <authorList>
            <person name="Varghese N."/>
            <person name="Submissions S."/>
        </authorList>
    </citation>
    <scope>NUCLEOTIDE SEQUENCE [LARGE SCALE GENOMIC DNA]</scope>
    <source>
        <strain evidence="11">DSM 11526</strain>
    </source>
</reference>
<keyword evidence="5" id="KW-0808">Transferase</keyword>
<dbReference type="Gene3D" id="6.10.340.10">
    <property type="match status" value="1"/>
</dbReference>
<dbReference type="SUPFAM" id="SSF55874">
    <property type="entry name" value="ATPase domain of HSP90 chaperone/DNA topoisomerase II/histidine kinase"/>
    <property type="match status" value="1"/>
</dbReference>
<dbReference type="SMART" id="SM00304">
    <property type="entry name" value="HAMP"/>
    <property type="match status" value="1"/>
</dbReference>
<dbReference type="PROSITE" id="PS50885">
    <property type="entry name" value="HAMP"/>
    <property type="match status" value="1"/>
</dbReference>
<evidence type="ECO:0000259" key="8">
    <source>
        <dbReference type="PROSITE" id="PS50109"/>
    </source>
</evidence>
<dbReference type="EC" id="2.7.13.3" evidence="3"/>
<proteinExistence type="predicted"/>
<dbReference type="CDD" id="cd00082">
    <property type="entry name" value="HisKA"/>
    <property type="match status" value="1"/>
</dbReference>
<keyword evidence="7" id="KW-0812">Transmembrane</keyword>
<dbReference type="Proteomes" id="UP000242469">
    <property type="component" value="Unassembled WGS sequence"/>
</dbReference>
<dbReference type="AlphaFoldDB" id="A0A1H4GGI7"/>
<feature type="domain" description="HAMP" evidence="9">
    <location>
        <begin position="191"/>
        <end position="243"/>
    </location>
</feature>
<dbReference type="EMBL" id="FNRJ01000016">
    <property type="protein sequence ID" value="SEB08607.1"/>
    <property type="molecule type" value="Genomic_DNA"/>
</dbReference>
<evidence type="ECO:0000259" key="9">
    <source>
        <dbReference type="PROSITE" id="PS50885"/>
    </source>
</evidence>
<dbReference type="InterPro" id="IPR036097">
    <property type="entry name" value="HisK_dim/P_sf"/>
</dbReference>
<keyword evidence="6 10" id="KW-0418">Kinase</keyword>
<dbReference type="PANTHER" id="PTHR43547:SF2">
    <property type="entry name" value="HYBRID SIGNAL TRANSDUCTION HISTIDINE KINASE C"/>
    <property type="match status" value="1"/>
</dbReference>
<dbReference type="STRING" id="1122198.SAMN02745729_11642"/>
<dbReference type="RefSeq" id="WP_175527694.1">
    <property type="nucleotide sequence ID" value="NZ_FNRJ01000016.1"/>
</dbReference>
<dbReference type="PRINTS" id="PR00344">
    <property type="entry name" value="BCTRLSENSOR"/>
</dbReference>
<comment type="catalytic activity">
    <reaction evidence="1">
        <text>ATP + protein L-histidine = ADP + protein N-phospho-L-histidine.</text>
        <dbReference type="EC" id="2.7.13.3"/>
    </reaction>
</comment>
<organism evidence="10 11">
    <name type="scientific">Marinobacterium iners DSM 11526</name>
    <dbReference type="NCBI Taxonomy" id="1122198"/>
    <lineage>
        <taxon>Bacteria</taxon>
        <taxon>Pseudomonadati</taxon>
        <taxon>Pseudomonadota</taxon>
        <taxon>Gammaproteobacteria</taxon>
        <taxon>Oceanospirillales</taxon>
        <taxon>Oceanospirillaceae</taxon>
        <taxon>Marinobacterium</taxon>
    </lineage>
</organism>
<gene>
    <name evidence="10" type="ORF">SAMN02745729_11642</name>
</gene>
<dbReference type="CDD" id="cd06225">
    <property type="entry name" value="HAMP"/>
    <property type="match status" value="1"/>
</dbReference>
<accession>A0A1H4GGI7</accession>
<name>A0A1H4GGI7_9GAMM</name>
<dbReference type="Gene3D" id="3.30.565.10">
    <property type="entry name" value="Histidine kinase-like ATPase, C-terminal domain"/>
    <property type="match status" value="1"/>
</dbReference>
<feature type="transmembrane region" description="Helical" evidence="7">
    <location>
        <begin position="172"/>
        <end position="193"/>
    </location>
</feature>
<dbReference type="SMART" id="SM00387">
    <property type="entry name" value="HATPase_c"/>
    <property type="match status" value="1"/>
</dbReference>
<dbReference type="Pfam" id="PF02518">
    <property type="entry name" value="HATPase_c"/>
    <property type="match status" value="1"/>
</dbReference>
<dbReference type="SUPFAM" id="SSF47384">
    <property type="entry name" value="Homodimeric domain of signal transducing histidine kinase"/>
    <property type="match status" value="1"/>
</dbReference>
<sequence length="468" mass="52713">MPWHTHSLKQLVLLAFFLAAVPLAVLVYQSGNALVTQSAQARLLAREMLESSQRNEQLRTLTEDIIRAARQYDIVNRAEVRQRLEQNLNDYAALLDLADSSAAPTLPRSDLHQLLTELRGLSTLEQPPRFASGRLEQLMHETQQLIRASDAGFNDRLELLEQRVQQEQLRTGWFAVLLIATSTALILFFSGRINRPVQQLIRHIRNIGEGERTPQADLSGPEELAQVNTQLNWLAQHLESLEQDKVRFLQHVSHELKTPLTTLREGADLLAEELAGPLTADQHEIIQLLQQNSLTLQELIEQLLDYNRLQQPGQVQLENVVIPPLVQRIMRPFKLQIEQKQLQVSTRFEFESCHTDAQMLQRVLSNLISNAVHYSDQQGTLSISACRNGNVLELKVANSGPLIPNEDVPMLFEPFYQGKNRRRGPLKGSGIGLSIAQQASRALGAKLVLSENENARVAFTLTLPPEDA</sequence>
<dbReference type="SMART" id="SM00388">
    <property type="entry name" value="HisKA"/>
    <property type="match status" value="1"/>
</dbReference>
<evidence type="ECO:0000256" key="3">
    <source>
        <dbReference type="ARBA" id="ARBA00012438"/>
    </source>
</evidence>
<comment type="subcellular location">
    <subcellularLocation>
        <location evidence="2">Membrane</location>
    </subcellularLocation>
</comment>
<protein>
    <recommendedName>
        <fullName evidence="3">histidine kinase</fullName>
        <ecNumber evidence="3">2.7.13.3</ecNumber>
    </recommendedName>
</protein>
<evidence type="ECO:0000256" key="5">
    <source>
        <dbReference type="ARBA" id="ARBA00022679"/>
    </source>
</evidence>